<evidence type="ECO:0000256" key="10">
    <source>
        <dbReference type="ARBA" id="ARBA00022946"/>
    </source>
</evidence>
<dbReference type="AlphaFoldDB" id="A0A7S0H6Q9"/>
<dbReference type="SUPFAM" id="SSF51905">
    <property type="entry name" value="FAD/NAD(P)-binding domain"/>
    <property type="match status" value="1"/>
</dbReference>
<comment type="similarity">
    <text evidence="4">Belongs to the ETF-QO/FixC family.</text>
</comment>
<sequence length="595" mass="65846">MLGVTRRACGRLGHRGLTLTRVRPNNYFPVRYFCDEGIQDPRDQPRESMEYDVVIVGGGPAGLSAAIQIMNSGLAKEGEGVSVCVVEKGAEIGSHILSGNVFDPIALNELIPDWREKEAPLNTSVSQDKFYLLSETGAIPCPIPPTLQNHGNYIISLGDLTKWLSEQAEELGVEIYPGFAASELLYDKDGSVVGIATRDVGISKQGQVKDTFTRGIELRAKQTLLAEGARGSLSEEAIEKYDLRKGKDVQSYGLGVKEVWEIDESKAKPGLVMHTVGWPTPKDTYAGSFLYQMEPNLVLCGYVVGLDYQNPNISPYQEFQKWKHHPKVKEMLEGGRCVSYGARVINEGGYQAIPKLTFPGGALLGCAAGFVNIARIKGSHCAIKSGIEAGKAVVEFLESENTQVNGIELKTYQTQMENSWVFEELKQVRNIHPAFKKFGFYMFMLYSALETFILKGRGWWTFRNTISDADKTGKLKDHPAIEYPKPDGKISFDLLTNLQRSGTYHDDDQPSHLVVKDHLQSVPVDVSYAEYGGPESKFCPAKVYEYITEDDGSNPRLQINAQNCLHCKTCSIKTPKEFIRWTVPEGGGGPQYSGM</sequence>
<evidence type="ECO:0000256" key="15">
    <source>
        <dbReference type="ARBA" id="ARBA00023075"/>
    </source>
</evidence>
<evidence type="ECO:0000256" key="7">
    <source>
        <dbReference type="ARBA" id="ARBA00022723"/>
    </source>
</evidence>
<dbReference type="EMBL" id="HBEM01033587">
    <property type="protein sequence ID" value="CAD8463935.1"/>
    <property type="molecule type" value="Transcribed_RNA"/>
</dbReference>
<dbReference type="Pfam" id="PF05187">
    <property type="entry name" value="Fer4_ETF_QO"/>
    <property type="match status" value="1"/>
</dbReference>
<comment type="cofactor">
    <cofactor evidence="19">
        <name>[4Fe-4S] cluster</name>
        <dbReference type="ChEBI" id="CHEBI:49883"/>
    </cofactor>
    <text evidence="19">Binds 1 [4Fe-4S] cluster.</text>
</comment>
<dbReference type="PANTHER" id="PTHR10617">
    <property type="entry name" value="ELECTRON TRANSFER FLAVOPROTEIN-UBIQUINONE OXIDOREDUCTASE"/>
    <property type="match status" value="1"/>
</dbReference>
<evidence type="ECO:0000256" key="4">
    <source>
        <dbReference type="ARBA" id="ARBA00006796"/>
    </source>
</evidence>
<dbReference type="GO" id="GO:0051539">
    <property type="term" value="F:4 iron, 4 sulfur cluster binding"/>
    <property type="evidence" value="ECO:0007669"/>
    <property type="project" value="UniProtKB-UniRule"/>
</dbReference>
<keyword evidence="8" id="KW-0999">Mitochondrion inner membrane</keyword>
<keyword evidence="13 19" id="KW-0408">Iron</keyword>
<evidence type="ECO:0000256" key="1">
    <source>
        <dbReference type="ARBA" id="ARBA00001974"/>
    </source>
</evidence>
<dbReference type="InterPro" id="IPR007859">
    <property type="entry name" value="ETF-QO/FixX_C"/>
</dbReference>
<evidence type="ECO:0000313" key="21">
    <source>
        <dbReference type="EMBL" id="CAD8463935.1"/>
    </source>
</evidence>
<dbReference type="Pfam" id="PF13450">
    <property type="entry name" value="NAD_binding_8"/>
    <property type="match status" value="1"/>
</dbReference>
<dbReference type="GO" id="GO:0005743">
    <property type="term" value="C:mitochondrial inner membrane"/>
    <property type="evidence" value="ECO:0007669"/>
    <property type="project" value="UniProtKB-SubCell"/>
</dbReference>
<keyword evidence="16" id="KW-0496">Mitochondrion</keyword>
<dbReference type="SUPFAM" id="SSF54862">
    <property type="entry name" value="4Fe-4S ferredoxins"/>
    <property type="match status" value="1"/>
</dbReference>
<comment type="subcellular location">
    <subcellularLocation>
        <location evidence="3">Mitochondrion inner membrane</location>
    </subcellularLocation>
</comment>
<evidence type="ECO:0000256" key="12">
    <source>
        <dbReference type="ARBA" id="ARBA00023002"/>
    </source>
</evidence>
<keyword evidence="6 19" id="KW-0285">Flavoprotein</keyword>
<dbReference type="PROSITE" id="PS51379">
    <property type="entry name" value="4FE4S_FER_2"/>
    <property type="match status" value="1"/>
</dbReference>
<evidence type="ECO:0000256" key="17">
    <source>
        <dbReference type="ARBA" id="ARBA00023136"/>
    </source>
</evidence>
<dbReference type="InterPro" id="IPR017896">
    <property type="entry name" value="4Fe4S_Fe-S-bd"/>
</dbReference>
<evidence type="ECO:0000256" key="14">
    <source>
        <dbReference type="ARBA" id="ARBA00023014"/>
    </source>
</evidence>
<dbReference type="EC" id="1.5.5.1" evidence="19"/>
<keyword evidence="17" id="KW-0472">Membrane</keyword>
<keyword evidence="7 19" id="KW-0479">Metal-binding</keyword>
<evidence type="ECO:0000256" key="19">
    <source>
        <dbReference type="RuleBase" id="RU366068"/>
    </source>
</evidence>
<evidence type="ECO:0000256" key="9">
    <source>
        <dbReference type="ARBA" id="ARBA00022827"/>
    </source>
</evidence>
<keyword evidence="9 19" id="KW-0274">FAD</keyword>
<evidence type="ECO:0000259" key="20">
    <source>
        <dbReference type="PROSITE" id="PS51379"/>
    </source>
</evidence>
<keyword evidence="10" id="KW-0809">Transit peptide</keyword>
<dbReference type="Gene3D" id="3.30.9.90">
    <property type="match status" value="1"/>
</dbReference>
<dbReference type="PANTHER" id="PTHR10617:SF107">
    <property type="entry name" value="ELECTRON TRANSFER FLAVOPROTEIN-UBIQUINONE OXIDOREDUCTASE, MITOCHONDRIAL"/>
    <property type="match status" value="1"/>
</dbReference>
<dbReference type="SUPFAM" id="SSF54373">
    <property type="entry name" value="FAD-linked reductases, C-terminal domain"/>
    <property type="match status" value="1"/>
</dbReference>
<keyword evidence="14 19" id="KW-0411">Iron-sulfur</keyword>
<proteinExistence type="inferred from homology"/>
<accession>A0A7S0H6Q9</accession>
<evidence type="ECO:0000256" key="8">
    <source>
        <dbReference type="ARBA" id="ARBA00022792"/>
    </source>
</evidence>
<keyword evidence="11 19" id="KW-0249">Electron transport</keyword>
<dbReference type="GO" id="GO:0046872">
    <property type="term" value="F:metal ion binding"/>
    <property type="evidence" value="ECO:0007669"/>
    <property type="project" value="UniProtKB-KW"/>
</dbReference>
<dbReference type="InterPro" id="IPR049398">
    <property type="entry name" value="ETF-QO/FixC_UQ-bd"/>
</dbReference>
<dbReference type="InterPro" id="IPR036188">
    <property type="entry name" value="FAD/NAD-bd_sf"/>
</dbReference>
<dbReference type="InterPro" id="IPR040156">
    <property type="entry name" value="ETF-QO"/>
</dbReference>
<evidence type="ECO:0000256" key="16">
    <source>
        <dbReference type="ARBA" id="ARBA00023128"/>
    </source>
</evidence>
<feature type="domain" description="4Fe-4S ferredoxin-type" evidence="20">
    <location>
        <begin position="555"/>
        <end position="584"/>
    </location>
</feature>
<dbReference type="PRINTS" id="PR00420">
    <property type="entry name" value="RNGMNOXGNASE"/>
</dbReference>
<keyword evidence="15 19" id="KW-0830">Ubiquinone</keyword>
<organism evidence="21">
    <name type="scientific">Amorphochlora amoebiformis</name>
    <dbReference type="NCBI Taxonomy" id="1561963"/>
    <lineage>
        <taxon>Eukaryota</taxon>
        <taxon>Sar</taxon>
        <taxon>Rhizaria</taxon>
        <taxon>Cercozoa</taxon>
        <taxon>Chlorarachniophyceae</taxon>
        <taxon>Amorphochlora</taxon>
    </lineage>
</organism>
<dbReference type="Gene3D" id="3.30.70.20">
    <property type="match status" value="1"/>
</dbReference>
<name>A0A7S0H6Q9_9EUKA</name>
<evidence type="ECO:0000256" key="3">
    <source>
        <dbReference type="ARBA" id="ARBA00004273"/>
    </source>
</evidence>
<evidence type="ECO:0000256" key="2">
    <source>
        <dbReference type="ARBA" id="ARBA00002819"/>
    </source>
</evidence>
<evidence type="ECO:0000256" key="18">
    <source>
        <dbReference type="ARBA" id="ARBA00052682"/>
    </source>
</evidence>
<reference evidence="21" key="1">
    <citation type="submission" date="2021-01" db="EMBL/GenBank/DDBJ databases">
        <authorList>
            <person name="Corre E."/>
            <person name="Pelletier E."/>
            <person name="Niang G."/>
            <person name="Scheremetjew M."/>
            <person name="Finn R."/>
            <person name="Kale V."/>
            <person name="Holt S."/>
            <person name="Cochrane G."/>
            <person name="Meng A."/>
            <person name="Brown T."/>
            <person name="Cohen L."/>
        </authorList>
    </citation>
    <scope>NUCLEOTIDE SEQUENCE</scope>
    <source>
        <strain evidence="21">CCMP2058</strain>
    </source>
</reference>
<evidence type="ECO:0000256" key="5">
    <source>
        <dbReference type="ARBA" id="ARBA00022448"/>
    </source>
</evidence>
<evidence type="ECO:0000256" key="13">
    <source>
        <dbReference type="ARBA" id="ARBA00023004"/>
    </source>
</evidence>
<evidence type="ECO:0000256" key="6">
    <source>
        <dbReference type="ARBA" id="ARBA00022630"/>
    </source>
</evidence>
<dbReference type="Gene3D" id="3.50.50.60">
    <property type="entry name" value="FAD/NAD(P)-binding domain"/>
    <property type="match status" value="1"/>
</dbReference>
<keyword evidence="12 19" id="KW-0560">Oxidoreductase</keyword>
<keyword evidence="5 19" id="KW-0813">Transport</keyword>
<dbReference type="GO" id="GO:0004174">
    <property type="term" value="F:electron-transferring-flavoprotein dehydrogenase activity"/>
    <property type="evidence" value="ECO:0007669"/>
    <property type="project" value="UniProtKB-UniRule"/>
</dbReference>
<protein>
    <recommendedName>
        <fullName evidence="19">Electron transfer flavoprotein-ubiquinone oxidoreductase</fullName>
        <shortName evidence="19">ETF-QO</shortName>
        <ecNumber evidence="19">1.5.5.1</ecNumber>
    </recommendedName>
</protein>
<dbReference type="Pfam" id="PF21162">
    <property type="entry name" value="ETFQO_UQ-bd"/>
    <property type="match status" value="1"/>
</dbReference>
<comment type="catalytic activity">
    <reaction evidence="18 19">
        <text>a ubiquinone + reduced [electron-transfer flavoprotein] = a ubiquinol + oxidized [electron-transfer flavoprotein] + H(+)</text>
        <dbReference type="Rhea" id="RHEA:24052"/>
        <dbReference type="Rhea" id="RHEA-COMP:9565"/>
        <dbReference type="Rhea" id="RHEA-COMP:9566"/>
        <dbReference type="Rhea" id="RHEA-COMP:10685"/>
        <dbReference type="Rhea" id="RHEA-COMP:10686"/>
        <dbReference type="ChEBI" id="CHEBI:15378"/>
        <dbReference type="ChEBI" id="CHEBI:16389"/>
        <dbReference type="ChEBI" id="CHEBI:17976"/>
        <dbReference type="ChEBI" id="CHEBI:57692"/>
        <dbReference type="ChEBI" id="CHEBI:58307"/>
        <dbReference type="EC" id="1.5.5.1"/>
    </reaction>
</comment>
<gene>
    <name evidence="21" type="ORF">LAMO00422_LOCUS22901</name>
</gene>
<dbReference type="FunFam" id="3.30.70.20:FF:000015">
    <property type="entry name" value="Electron transfer flavoprotein-ubiquinone oxidoreductase"/>
    <property type="match status" value="1"/>
</dbReference>
<evidence type="ECO:0000256" key="11">
    <source>
        <dbReference type="ARBA" id="ARBA00022982"/>
    </source>
</evidence>
<comment type="function">
    <text evidence="2 19">Accepts electrons from ETF and reduces ubiquinone.</text>
</comment>
<comment type="cofactor">
    <cofactor evidence="1 19">
        <name>FAD</name>
        <dbReference type="ChEBI" id="CHEBI:57692"/>
    </cofactor>
</comment>